<dbReference type="AlphaFoldDB" id="A0A6B0SQS4"/>
<protein>
    <submittedName>
        <fullName evidence="2">Uncharacterized protein</fullName>
    </submittedName>
</protein>
<feature type="transmembrane region" description="Helical" evidence="1">
    <location>
        <begin position="90"/>
        <end position="110"/>
    </location>
</feature>
<dbReference type="Proteomes" id="UP000437065">
    <property type="component" value="Unassembled WGS sequence"/>
</dbReference>
<dbReference type="RefSeq" id="WP_159665362.1">
    <property type="nucleotide sequence ID" value="NZ_WUUS01000004.1"/>
</dbReference>
<dbReference type="PROSITE" id="PS51257">
    <property type="entry name" value="PROKAR_LIPOPROTEIN"/>
    <property type="match status" value="1"/>
</dbReference>
<gene>
    <name evidence="2" type="ORF">GRX01_08050</name>
</gene>
<sequence>MHVSNRGVDLSAWAAVFLACAAVFVGVSGWVRGLVPADMAVGAAMLAVGVLASQRTMWLHSAPTEAGALSNAGLFALAAGAKIGGVEVGLGPLETAGEALFLIALAYYLVRAYGR</sequence>
<evidence type="ECO:0000313" key="3">
    <source>
        <dbReference type="Proteomes" id="UP000437065"/>
    </source>
</evidence>
<keyword evidence="3" id="KW-1185">Reference proteome</keyword>
<evidence type="ECO:0000313" key="2">
    <source>
        <dbReference type="EMBL" id="MXR41288.1"/>
    </source>
</evidence>
<dbReference type="EMBL" id="WUUS01000004">
    <property type="protein sequence ID" value="MXR41288.1"/>
    <property type="molecule type" value="Genomic_DNA"/>
</dbReference>
<proteinExistence type="predicted"/>
<accession>A0A6B0SQS4</accession>
<feature type="transmembrane region" description="Helical" evidence="1">
    <location>
        <begin position="12"/>
        <end position="31"/>
    </location>
</feature>
<comment type="caution">
    <text evidence="2">The sequence shown here is derived from an EMBL/GenBank/DDBJ whole genome shotgun (WGS) entry which is preliminary data.</text>
</comment>
<name>A0A6B0SQS4_9EURY</name>
<keyword evidence="1" id="KW-0812">Transmembrane</keyword>
<reference evidence="2 3" key="1">
    <citation type="submission" date="2019-12" db="EMBL/GenBank/DDBJ databases">
        <title>Isolation and characterization of three novel carbon monoxide-oxidizing members of Halobacteria from salione crusts and soils.</title>
        <authorList>
            <person name="Myers M.R."/>
            <person name="King G.M."/>
        </authorList>
    </citation>
    <scope>NUCLEOTIDE SEQUENCE [LARGE SCALE GENOMIC DNA]</scope>
    <source>
        <strain evidence="2 3">WSA2</strain>
    </source>
</reference>
<keyword evidence="1" id="KW-1133">Transmembrane helix</keyword>
<keyword evidence="1" id="KW-0472">Membrane</keyword>
<dbReference type="OrthoDB" id="386424at2157"/>
<evidence type="ECO:0000256" key="1">
    <source>
        <dbReference type="SAM" id="Phobius"/>
    </source>
</evidence>
<organism evidence="2 3">
    <name type="scientific">Halobaculum saliterrae</name>
    <dbReference type="NCBI Taxonomy" id="2073113"/>
    <lineage>
        <taxon>Archaea</taxon>
        <taxon>Methanobacteriati</taxon>
        <taxon>Methanobacteriota</taxon>
        <taxon>Stenosarchaea group</taxon>
        <taxon>Halobacteria</taxon>
        <taxon>Halobacteriales</taxon>
        <taxon>Haloferacaceae</taxon>
        <taxon>Halobaculum</taxon>
    </lineage>
</organism>